<dbReference type="InterPro" id="IPR051236">
    <property type="entry name" value="HAT_RTT109-like"/>
</dbReference>
<sequence length="385" mass="43112">MASSHHLMNLHDNRSLANDTTSSSSVSLEGTHKQTILSKVFNSGRRNLFKYVSGLLFLGFTAQSVYLYRLEAGLVRIPNDPFDNWFGHDVSGTRPEVWSEERQLFLRKVLPVPVHSHNDYERRIPLFEALGSGCISVEADVHLKDNDLLVGHSDANLHKDVTLRSLYLEPLQRILEAQNVGTMTRRGVFDRAPEQTLVLLVDFKSSGPEAFAKMDAQLESLRDLDFLTYWNGTTRIMRPLTIVASGNSNFDSVLALNATHRDIFWDAKLERLVAGDDNLDNEPPTYKFNQSNSYFASTEFRNAMLYVSPNDTGTSSSQLEQARVRGLLTRYWDTPSEPPNLREVVWRVLVDAGVGVLNVDDLGAVRARAKGVGSLGQGTTHHPTI</sequence>
<proteinExistence type="inferred from homology"/>
<organism evidence="3 4">
    <name type="scientific">Phomopsis amygdali</name>
    <name type="common">Fusicoccum amygdali</name>
    <dbReference type="NCBI Taxonomy" id="1214568"/>
    <lineage>
        <taxon>Eukaryota</taxon>
        <taxon>Fungi</taxon>
        <taxon>Dikarya</taxon>
        <taxon>Ascomycota</taxon>
        <taxon>Pezizomycotina</taxon>
        <taxon>Sordariomycetes</taxon>
        <taxon>Sordariomycetidae</taxon>
        <taxon>Diaporthales</taxon>
        <taxon>Diaporthaceae</taxon>
        <taxon>Diaporthe</taxon>
    </lineage>
</organism>
<dbReference type="EMBL" id="JAUJFL010000001">
    <property type="protein sequence ID" value="KAK2613134.1"/>
    <property type="molecule type" value="Genomic_DNA"/>
</dbReference>
<reference evidence="3" key="1">
    <citation type="submission" date="2023-06" db="EMBL/GenBank/DDBJ databases">
        <authorList>
            <person name="Noh H."/>
        </authorList>
    </citation>
    <scope>NUCLEOTIDE SEQUENCE</scope>
    <source>
        <strain evidence="3">DUCC20226</strain>
    </source>
</reference>
<dbReference type="AlphaFoldDB" id="A0AAD9SP20"/>
<dbReference type="InterPro" id="IPR017946">
    <property type="entry name" value="PLC-like_Pdiesterase_TIM-brl"/>
</dbReference>
<dbReference type="PANTHER" id="PTHR31571">
    <property type="entry name" value="ALTERED INHERITANCE OF MITOCHONDRIA PROTEIN 6"/>
    <property type="match status" value="1"/>
</dbReference>
<evidence type="ECO:0000256" key="2">
    <source>
        <dbReference type="ARBA" id="ARBA00014286"/>
    </source>
</evidence>
<evidence type="ECO:0000313" key="3">
    <source>
        <dbReference type="EMBL" id="KAK2613134.1"/>
    </source>
</evidence>
<accession>A0AAD9SP20</accession>
<dbReference type="GO" id="GO:0006629">
    <property type="term" value="P:lipid metabolic process"/>
    <property type="evidence" value="ECO:0007669"/>
    <property type="project" value="InterPro"/>
</dbReference>
<dbReference type="SUPFAM" id="SSF51695">
    <property type="entry name" value="PLC-like phosphodiesterases"/>
    <property type="match status" value="1"/>
</dbReference>
<protein>
    <recommendedName>
        <fullName evidence="2">Altered inheritance of mitochondria protein 6</fullName>
    </recommendedName>
</protein>
<comment type="caution">
    <text evidence="3">The sequence shown here is derived from an EMBL/GenBank/DDBJ whole genome shotgun (WGS) entry which is preliminary data.</text>
</comment>
<name>A0AAD9SP20_PHOAM</name>
<dbReference type="Proteomes" id="UP001265746">
    <property type="component" value="Unassembled WGS sequence"/>
</dbReference>
<gene>
    <name evidence="3" type="ORF">N8I77_000063</name>
</gene>
<keyword evidence="4" id="KW-1185">Reference proteome</keyword>
<dbReference type="GO" id="GO:0008081">
    <property type="term" value="F:phosphoric diester hydrolase activity"/>
    <property type="evidence" value="ECO:0007669"/>
    <property type="project" value="InterPro"/>
</dbReference>
<evidence type="ECO:0000313" key="4">
    <source>
        <dbReference type="Proteomes" id="UP001265746"/>
    </source>
</evidence>
<comment type="similarity">
    <text evidence="1">Belongs to the AIM6 family.</text>
</comment>
<evidence type="ECO:0000256" key="1">
    <source>
        <dbReference type="ARBA" id="ARBA00008858"/>
    </source>
</evidence>
<dbReference type="PANTHER" id="PTHR31571:SF1">
    <property type="entry name" value="ALTERED INHERITANCE OF MITOCHONDRIA PROTEIN 6"/>
    <property type="match status" value="1"/>
</dbReference>